<protein>
    <recommendedName>
        <fullName evidence="4">Co/Zn/Cd efflux system component</fullName>
    </recommendedName>
</protein>
<keyword evidence="3" id="KW-1185">Reference proteome</keyword>
<feature type="region of interest" description="Disordered" evidence="1">
    <location>
        <begin position="204"/>
        <end position="226"/>
    </location>
</feature>
<name>A0A6G4U1Q1_9ACTN</name>
<feature type="region of interest" description="Disordered" evidence="1">
    <location>
        <begin position="266"/>
        <end position="290"/>
    </location>
</feature>
<accession>A0A6G4U1Q1</accession>
<dbReference type="Proteomes" id="UP000481583">
    <property type="component" value="Unassembled WGS sequence"/>
</dbReference>
<reference evidence="2 3" key="1">
    <citation type="submission" date="2020-02" db="EMBL/GenBank/DDBJ databases">
        <title>Whole-genome analyses of novel actinobacteria.</title>
        <authorList>
            <person name="Sahin N."/>
        </authorList>
    </citation>
    <scope>NUCLEOTIDE SEQUENCE [LARGE SCALE GENOMIC DNA]</scope>
    <source>
        <strain evidence="2 3">A7024</strain>
    </source>
</reference>
<dbReference type="AlphaFoldDB" id="A0A6G4U1Q1"/>
<comment type="caution">
    <text evidence="2">The sequence shown here is derived from an EMBL/GenBank/DDBJ whole genome shotgun (WGS) entry which is preliminary data.</text>
</comment>
<dbReference type="EMBL" id="JAAKZV010000069">
    <property type="protein sequence ID" value="NGN65680.1"/>
    <property type="molecule type" value="Genomic_DNA"/>
</dbReference>
<gene>
    <name evidence="2" type="ORF">G5C51_17455</name>
</gene>
<sequence length="290" mass="30895">MSVRRPRTLVVLALVLALGAAYVVIRMTTDPGPAHCEVETATGAYDLDPDQAANAATISAVAASRRLPTRAVTIALATAMQESELRNIAHGDRDSLGLFQQRPSQGWGSAKQIQDPVYASGRFYDHLVKIPGYSRLPLTVAAQEVQRSGYPQAYAKHETSATLLAAAFTGRERAALNCTTGEGEETAPATTKQVRAQLTREFGKDLVPDQEPAAAASGSGPEAEGTLRVPADANRAESGWQLAHWAVAHATTLRLEQVSYAGRTWTSGGDNGWQKKGNSDAGHVRLVTTH</sequence>
<evidence type="ECO:0000313" key="3">
    <source>
        <dbReference type="Proteomes" id="UP000481583"/>
    </source>
</evidence>
<evidence type="ECO:0000256" key="1">
    <source>
        <dbReference type="SAM" id="MobiDB-lite"/>
    </source>
</evidence>
<proteinExistence type="predicted"/>
<evidence type="ECO:0000313" key="2">
    <source>
        <dbReference type="EMBL" id="NGN65680.1"/>
    </source>
</evidence>
<feature type="compositionally biased region" description="Low complexity" evidence="1">
    <location>
        <begin position="211"/>
        <end position="224"/>
    </location>
</feature>
<evidence type="ECO:0008006" key="4">
    <source>
        <dbReference type="Google" id="ProtNLM"/>
    </source>
</evidence>
<organism evidence="2 3">
    <name type="scientific">Streptomyces coryli</name>
    <dbReference type="NCBI Taxonomy" id="1128680"/>
    <lineage>
        <taxon>Bacteria</taxon>
        <taxon>Bacillati</taxon>
        <taxon>Actinomycetota</taxon>
        <taxon>Actinomycetes</taxon>
        <taxon>Kitasatosporales</taxon>
        <taxon>Streptomycetaceae</taxon>
        <taxon>Streptomyces</taxon>
    </lineage>
</organism>